<keyword evidence="3" id="KW-1185">Reference proteome</keyword>
<feature type="transmembrane region" description="Helical" evidence="1">
    <location>
        <begin position="32"/>
        <end position="52"/>
    </location>
</feature>
<organism evidence="2 3">
    <name type="scientific">Streptomyces kaniharaensis</name>
    <dbReference type="NCBI Taxonomy" id="212423"/>
    <lineage>
        <taxon>Bacteria</taxon>
        <taxon>Bacillati</taxon>
        <taxon>Actinomycetota</taxon>
        <taxon>Actinomycetes</taxon>
        <taxon>Kitasatosporales</taxon>
        <taxon>Streptomycetaceae</taxon>
        <taxon>Streptomyces</taxon>
    </lineage>
</organism>
<evidence type="ECO:0000313" key="3">
    <source>
        <dbReference type="Proteomes" id="UP000450000"/>
    </source>
</evidence>
<dbReference type="Proteomes" id="UP000450000">
    <property type="component" value="Unassembled WGS sequence"/>
</dbReference>
<dbReference type="RefSeq" id="WP_153467120.1">
    <property type="nucleotide sequence ID" value="NZ_WBOF01000002.1"/>
</dbReference>
<sequence length="175" mass="18004">MAAARALGTIALLVGLVASLTALMGGTAGLGGPVLAVLAVLLFGVAFAWVAVARRAWYRTRLEAATPVPQGSPVIARENTFEAISRPLTVPAVIGLGLGVLIASTTGVPAGLALAGAGSGLLWQAQWLAREERKRGTWLLCPHAPLRPAPDDPALALYQQVPFYTAPAQLADAHS</sequence>
<keyword evidence="1" id="KW-0472">Membrane</keyword>
<dbReference type="AlphaFoldDB" id="A0A6N7L0Z6"/>
<protein>
    <submittedName>
        <fullName evidence="2">Uncharacterized protein</fullName>
    </submittedName>
</protein>
<proteinExistence type="predicted"/>
<gene>
    <name evidence="2" type="ORF">F7Q99_30155</name>
</gene>
<name>A0A6N7L0Z6_9ACTN</name>
<dbReference type="OrthoDB" id="4262186at2"/>
<dbReference type="EMBL" id="WBOF01000002">
    <property type="protein sequence ID" value="MQS16357.1"/>
    <property type="molecule type" value="Genomic_DNA"/>
</dbReference>
<keyword evidence="1" id="KW-1133">Transmembrane helix</keyword>
<evidence type="ECO:0000313" key="2">
    <source>
        <dbReference type="EMBL" id="MQS16357.1"/>
    </source>
</evidence>
<accession>A0A6N7L0Z6</accession>
<feature type="transmembrane region" description="Helical" evidence="1">
    <location>
        <begin position="87"/>
        <end position="104"/>
    </location>
</feature>
<evidence type="ECO:0000256" key="1">
    <source>
        <dbReference type="SAM" id="Phobius"/>
    </source>
</evidence>
<comment type="caution">
    <text evidence="2">The sequence shown here is derived from an EMBL/GenBank/DDBJ whole genome shotgun (WGS) entry which is preliminary data.</text>
</comment>
<reference evidence="2 3" key="1">
    <citation type="submission" date="2019-09" db="EMBL/GenBank/DDBJ databases">
        <title>Genome Sequences of Streptomyces kaniharaensis ATCC 21070.</title>
        <authorList>
            <person name="Zhu W."/>
            <person name="De Crecy-Lagard V."/>
            <person name="Richards N.G."/>
        </authorList>
    </citation>
    <scope>NUCLEOTIDE SEQUENCE [LARGE SCALE GENOMIC DNA]</scope>
    <source>
        <strain evidence="2 3">SF-557</strain>
    </source>
</reference>
<keyword evidence="1" id="KW-0812">Transmembrane</keyword>